<evidence type="ECO:0000313" key="2">
    <source>
        <dbReference type="Proteomes" id="UP001620626"/>
    </source>
</evidence>
<proteinExistence type="predicted"/>
<dbReference type="AlphaFoldDB" id="A0ABD2IMH1"/>
<organism evidence="1 2">
    <name type="scientific">Heterodera trifolii</name>
    <dbReference type="NCBI Taxonomy" id="157864"/>
    <lineage>
        <taxon>Eukaryota</taxon>
        <taxon>Metazoa</taxon>
        <taxon>Ecdysozoa</taxon>
        <taxon>Nematoda</taxon>
        <taxon>Chromadorea</taxon>
        <taxon>Rhabditida</taxon>
        <taxon>Tylenchina</taxon>
        <taxon>Tylenchomorpha</taxon>
        <taxon>Tylenchoidea</taxon>
        <taxon>Heteroderidae</taxon>
        <taxon>Heteroderinae</taxon>
        <taxon>Heterodera</taxon>
    </lineage>
</organism>
<keyword evidence="2" id="KW-1185">Reference proteome</keyword>
<dbReference type="EMBL" id="JBICBT010001163">
    <property type="protein sequence ID" value="KAL3080371.1"/>
    <property type="molecule type" value="Genomic_DNA"/>
</dbReference>
<dbReference type="Proteomes" id="UP001620626">
    <property type="component" value="Unassembled WGS sequence"/>
</dbReference>
<reference evidence="1 2" key="1">
    <citation type="submission" date="2024-10" db="EMBL/GenBank/DDBJ databases">
        <authorList>
            <person name="Kim D."/>
        </authorList>
    </citation>
    <scope>NUCLEOTIDE SEQUENCE [LARGE SCALE GENOMIC DNA]</scope>
    <source>
        <strain evidence="1">BH-2024</strain>
    </source>
</reference>
<comment type="caution">
    <text evidence="1">The sequence shown here is derived from an EMBL/GenBank/DDBJ whole genome shotgun (WGS) entry which is preliminary data.</text>
</comment>
<sequence>MSDNRKEAEEKMAKAIFISGDCWLSVFDLLAPSQLGLGIALISHQFDFYVDEHFKTRKWPLKHIRIRSKIRENGTKEMEIGNFLGKPLPIPKMQLPRKVTGFEQIIIFYIDQNAIVFLRRFCQLFAACPINLFIHTNNDRILGFILRNICPIIGKNICAMQLSANLFHRLRHFVPSFLDDFPSLRVVSLCFDSLITQFLCDESADGQAVAKWLFTPRPDKVPKVLKCWLNNYDDNDDGDWNLATKIEAFKAAFASASSPVNFIVVIWVWPFNDSVGPFNLTNELTREQLALKKTNKYYDFLLLIRCPIAREADKWAKWEEEAIDWRIYYQWNRINIEINEEHKIGDGLLDATPGPSDQSAAEVNE</sequence>
<protein>
    <submittedName>
        <fullName evidence="1">Uncharacterized protein</fullName>
    </submittedName>
</protein>
<name>A0ABD2IMH1_9BILA</name>
<evidence type="ECO:0000313" key="1">
    <source>
        <dbReference type="EMBL" id="KAL3080371.1"/>
    </source>
</evidence>
<accession>A0ABD2IMH1</accession>
<gene>
    <name evidence="1" type="ORF">niasHT_032576</name>
</gene>